<comment type="caution">
    <text evidence="1">The sequence shown here is derived from an EMBL/GenBank/DDBJ whole genome shotgun (WGS) entry which is preliminary data.</text>
</comment>
<sequence>MRTVDAIKVMSGWDRQGMYLFDTNALALILRETGDKLRATIKSLMADGIIRRVARGLYVYLLSRDVGANTIYDITLKLRQGRYVCESFESAGA</sequence>
<gene>
    <name evidence="1" type="ORF">K8V16_05485</name>
</gene>
<dbReference type="AlphaFoldDB" id="A0A9D3ADE3"/>
<dbReference type="EMBL" id="DYZL01000112">
    <property type="protein sequence ID" value="HJH43231.1"/>
    <property type="molecule type" value="Genomic_DNA"/>
</dbReference>
<reference evidence="1" key="2">
    <citation type="submission" date="2021-09" db="EMBL/GenBank/DDBJ databases">
        <authorList>
            <person name="Gilroy R."/>
        </authorList>
    </citation>
    <scope>NUCLEOTIDE SEQUENCE</scope>
    <source>
        <strain evidence="1">USAMLcec12-2067</strain>
    </source>
</reference>
<evidence type="ECO:0000313" key="2">
    <source>
        <dbReference type="Proteomes" id="UP000789325"/>
    </source>
</evidence>
<dbReference type="Proteomes" id="UP000789325">
    <property type="component" value="Unassembled WGS sequence"/>
</dbReference>
<name>A0A9D3ADE3_9ACTN</name>
<evidence type="ECO:0000313" key="1">
    <source>
        <dbReference type="EMBL" id="HJH43231.1"/>
    </source>
</evidence>
<protein>
    <recommendedName>
        <fullName evidence="3">Type IV toxin-antitoxin system AbiEi family antitoxin domain-containing protein</fullName>
    </recommendedName>
</protein>
<evidence type="ECO:0008006" key="3">
    <source>
        <dbReference type="Google" id="ProtNLM"/>
    </source>
</evidence>
<proteinExistence type="predicted"/>
<accession>A0A9D3ADE3</accession>
<reference evidence="1" key="1">
    <citation type="journal article" date="2021" name="PeerJ">
        <title>Extensive microbial diversity within the chicken gut microbiome revealed by metagenomics and culture.</title>
        <authorList>
            <person name="Gilroy R."/>
            <person name="Ravi A."/>
            <person name="Getino M."/>
            <person name="Pursley I."/>
            <person name="Horton D.L."/>
            <person name="Alikhan N.F."/>
            <person name="Baker D."/>
            <person name="Gharbi K."/>
            <person name="Hall N."/>
            <person name="Watson M."/>
            <person name="Adriaenssens E.M."/>
            <person name="Foster-Nyarko E."/>
            <person name="Jarju S."/>
            <person name="Secka A."/>
            <person name="Antonio M."/>
            <person name="Oren A."/>
            <person name="Chaudhuri R.R."/>
            <person name="La Ragione R."/>
            <person name="Hildebrand F."/>
            <person name="Pallen M.J."/>
        </authorList>
    </citation>
    <scope>NUCLEOTIDE SEQUENCE</scope>
    <source>
        <strain evidence="1">USAMLcec12-2067</strain>
    </source>
</reference>
<organism evidence="1 2">
    <name type="scientific">Rubneribacter badeniensis</name>
    <dbReference type="NCBI Taxonomy" id="2070688"/>
    <lineage>
        <taxon>Bacteria</taxon>
        <taxon>Bacillati</taxon>
        <taxon>Actinomycetota</taxon>
        <taxon>Coriobacteriia</taxon>
        <taxon>Eggerthellales</taxon>
        <taxon>Eggerthellaceae</taxon>
        <taxon>Rubneribacter</taxon>
    </lineage>
</organism>